<dbReference type="EMBL" id="PDNC01000008">
    <property type="protein sequence ID" value="PGH08562.1"/>
    <property type="molecule type" value="Genomic_DNA"/>
</dbReference>
<proteinExistence type="predicted"/>
<evidence type="ECO:0000313" key="2">
    <source>
        <dbReference type="EMBL" id="PGH08562.1"/>
    </source>
</evidence>
<comment type="caution">
    <text evidence="2">The sequence shown here is derived from an EMBL/GenBank/DDBJ whole genome shotgun (WGS) entry which is preliminary data.</text>
</comment>
<dbReference type="OrthoDB" id="4176762at2759"/>
<evidence type="ECO:0008006" key="4">
    <source>
        <dbReference type="Google" id="ProtNLM"/>
    </source>
</evidence>
<dbReference type="InterPro" id="IPR036047">
    <property type="entry name" value="F-box-like_dom_sf"/>
</dbReference>
<feature type="region of interest" description="Disordered" evidence="1">
    <location>
        <begin position="1"/>
        <end position="20"/>
    </location>
</feature>
<dbReference type="AlphaFoldDB" id="A0A2B7XIP2"/>
<protein>
    <recommendedName>
        <fullName evidence="4">F-box domain-containing protein</fullName>
    </recommendedName>
</protein>
<dbReference type="Proteomes" id="UP000224080">
    <property type="component" value="Unassembled WGS sequence"/>
</dbReference>
<dbReference type="SUPFAM" id="SSF81383">
    <property type="entry name" value="F-box domain"/>
    <property type="match status" value="1"/>
</dbReference>
<keyword evidence="3" id="KW-1185">Reference proteome</keyword>
<name>A0A2B7XIP2_9EURO</name>
<gene>
    <name evidence="2" type="ORF">GX51_01081</name>
</gene>
<accession>A0A2B7XIP2</accession>
<organism evidence="2 3">
    <name type="scientific">Blastomyces parvus</name>
    <dbReference type="NCBI Taxonomy" id="2060905"/>
    <lineage>
        <taxon>Eukaryota</taxon>
        <taxon>Fungi</taxon>
        <taxon>Dikarya</taxon>
        <taxon>Ascomycota</taxon>
        <taxon>Pezizomycotina</taxon>
        <taxon>Eurotiomycetes</taxon>
        <taxon>Eurotiomycetidae</taxon>
        <taxon>Onygenales</taxon>
        <taxon>Ajellomycetaceae</taxon>
        <taxon>Blastomyces</taxon>
    </lineage>
</organism>
<evidence type="ECO:0000313" key="3">
    <source>
        <dbReference type="Proteomes" id="UP000224080"/>
    </source>
</evidence>
<sequence length="488" mass="56714">MKPRRPVSKEEKRSPRKFSLRPLRETFSRWLRSKSPEPESPEPVDDHCTHGSQLTCSQCKYSSFNGDKYCPKMYQHHITPGEVDNSKNSILHRLPPEIVSLVIGHLKPFEVECLRYVCRLFYHNYPSLRAPTMQGKFELACLLEQEPWSKKLACKVCPSRRHHKSMFFPIDWDRNPHNRKCNIYRGGLLQFCPYSSVNFDDMVQLVRNKSRPVHFPKCSHDAFDLALALQGRTCRFEDEAWTIVRWRTYKVLANTALVAIYHTATIPSITDAGKAFKALDIPLCPHVHLGDPWVIEKYRPDLVALHMLRETNNWDCHCLHCRGFMCRFCDSKFKFRVHCGKEPVASACIGVSIMRNLGKLKNPNDPYWLSQLSVPNLPDFRTAWSDRIATMHLNFTVGVPRGDFERAMLSRTLESKAEDVLSERDDWTKAPLGSLRANMRTLHKPLWKPRMSRQDRKYWRWEGYGPDGYLIDKAFSGECGTRDSLSLK</sequence>
<reference evidence="2 3" key="1">
    <citation type="submission" date="2017-10" db="EMBL/GenBank/DDBJ databases">
        <title>Comparative genomics in systemic dimorphic fungi from Ajellomycetaceae.</title>
        <authorList>
            <person name="Munoz J.F."/>
            <person name="Mcewen J.G."/>
            <person name="Clay O.K."/>
            <person name="Cuomo C.A."/>
        </authorList>
    </citation>
    <scope>NUCLEOTIDE SEQUENCE [LARGE SCALE GENOMIC DNA]</scope>
    <source>
        <strain evidence="2 3">UAMH130</strain>
    </source>
</reference>
<evidence type="ECO:0000256" key="1">
    <source>
        <dbReference type="SAM" id="MobiDB-lite"/>
    </source>
</evidence>